<evidence type="ECO:0000259" key="4">
    <source>
        <dbReference type="Pfam" id="PF00204"/>
    </source>
</evidence>
<evidence type="ECO:0000313" key="6">
    <source>
        <dbReference type="Proteomes" id="UP001596915"/>
    </source>
</evidence>
<name>A0ABW2X946_9ACTN</name>
<dbReference type="Proteomes" id="UP001596915">
    <property type="component" value="Unassembled WGS sequence"/>
</dbReference>
<evidence type="ECO:0000256" key="3">
    <source>
        <dbReference type="ARBA" id="ARBA00023235"/>
    </source>
</evidence>
<dbReference type="Pfam" id="PF00204">
    <property type="entry name" value="DNA_gyraseB"/>
    <property type="match status" value="1"/>
</dbReference>
<accession>A0ABW2X946</accession>
<gene>
    <name evidence="5" type="ORF">ACFQ2K_47190</name>
</gene>
<sequence length="126" mass="13418">MAPAAADSDLGTEQIGVGRTAVVPVRLDRPLFLTAVVPVRLDRPLFLTAVVPVRLDRPLFLGATNGVLGGAAVRACVADAVREHLGTWLEEHPEQTAAVVGRIVRSARRNRAAADRAHDSRSLPDT</sequence>
<protein>
    <recommendedName>
        <fullName evidence="2">DNA topoisomerase (ATP-hydrolyzing)</fullName>
        <ecNumber evidence="2">5.6.2.2</ecNumber>
    </recommendedName>
</protein>
<evidence type="ECO:0000256" key="1">
    <source>
        <dbReference type="ARBA" id="ARBA00000185"/>
    </source>
</evidence>
<dbReference type="EMBL" id="JBHTGL010000008">
    <property type="protein sequence ID" value="MFD0629086.1"/>
    <property type="molecule type" value="Genomic_DNA"/>
</dbReference>
<keyword evidence="6" id="KW-1185">Reference proteome</keyword>
<comment type="catalytic activity">
    <reaction evidence="1">
        <text>ATP-dependent breakage, passage and rejoining of double-stranded DNA.</text>
        <dbReference type="EC" id="5.6.2.2"/>
    </reaction>
</comment>
<comment type="caution">
    <text evidence="5">The sequence shown here is derived from an EMBL/GenBank/DDBJ whole genome shotgun (WGS) entry which is preliminary data.</text>
</comment>
<feature type="domain" description="DNA topoisomerase type IIA subunit B" evidence="4">
    <location>
        <begin position="47"/>
        <end position="114"/>
    </location>
</feature>
<dbReference type="EC" id="5.6.2.2" evidence="2"/>
<dbReference type="Gene3D" id="3.30.230.10">
    <property type="match status" value="1"/>
</dbReference>
<organism evidence="5 6">
    <name type="scientific">Streptomyces sanglieri</name>
    <dbReference type="NCBI Taxonomy" id="193460"/>
    <lineage>
        <taxon>Bacteria</taxon>
        <taxon>Bacillati</taxon>
        <taxon>Actinomycetota</taxon>
        <taxon>Actinomycetes</taxon>
        <taxon>Kitasatosporales</taxon>
        <taxon>Streptomycetaceae</taxon>
        <taxon>Streptomyces</taxon>
    </lineage>
</organism>
<dbReference type="InterPro" id="IPR020568">
    <property type="entry name" value="Ribosomal_Su5_D2-typ_SF"/>
</dbReference>
<dbReference type="SUPFAM" id="SSF54211">
    <property type="entry name" value="Ribosomal protein S5 domain 2-like"/>
    <property type="match status" value="1"/>
</dbReference>
<proteinExistence type="predicted"/>
<dbReference type="InterPro" id="IPR014721">
    <property type="entry name" value="Ribsml_uS5_D2-typ_fold_subgr"/>
</dbReference>
<evidence type="ECO:0000256" key="2">
    <source>
        <dbReference type="ARBA" id="ARBA00012895"/>
    </source>
</evidence>
<keyword evidence="3" id="KW-0413">Isomerase</keyword>
<dbReference type="InterPro" id="IPR013506">
    <property type="entry name" value="Topo_IIA_bsu_dom2"/>
</dbReference>
<evidence type="ECO:0000313" key="5">
    <source>
        <dbReference type="EMBL" id="MFD0629086.1"/>
    </source>
</evidence>
<reference evidence="6" key="1">
    <citation type="journal article" date="2019" name="Int. J. Syst. Evol. Microbiol.">
        <title>The Global Catalogue of Microorganisms (GCM) 10K type strain sequencing project: providing services to taxonomists for standard genome sequencing and annotation.</title>
        <authorList>
            <consortium name="The Broad Institute Genomics Platform"/>
            <consortium name="The Broad Institute Genome Sequencing Center for Infectious Disease"/>
            <person name="Wu L."/>
            <person name="Ma J."/>
        </authorList>
    </citation>
    <scope>NUCLEOTIDE SEQUENCE [LARGE SCALE GENOMIC DNA]</scope>
    <source>
        <strain evidence="6">JCM 12607</strain>
    </source>
</reference>